<accession>A0A7J7JGD9</accession>
<evidence type="ECO:0000256" key="2">
    <source>
        <dbReference type="SAM" id="SignalP"/>
    </source>
</evidence>
<dbReference type="SMART" id="SM01362">
    <property type="entry name" value="DUF663"/>
    <property type="match status" value="1"/>
</dbReference>
<sequence>MLFAEVQAVTIAVICCVMVILDDLYGDFEDLEQESSGEQEENNSDVNNEDSDTPVDGNQQKSKKISKEERRKKIEEKRLAKKQRIKEMFDAEYDKATDGDGADSHFDSIKANFDKQANLNKTEFDGMDDDLRVLYEGYRAGLYVRVEIQDMPCEFVEYFDPSAALILGGMTSSETVIGCLQEPVRKQHHLKPFTVPRKLQKDLPFDYKPKVRGKWEDPITSKRVAVIRDTHEKKRDQLLNQMRTIHTVKEIKSREDGQQRHRDYRQKKKAEEAAKDRVRQRVRKELYTKLGKIKEKVHKKMNFNEADE</sequence>
<proteinExistence type="predicted"/>
<dbReference type="Proteomes" id="UP000593567">
    <property type="component" value="Unassembled WGS sequence"/>
</dbReference>
<dbReference type="AlphaFoldDB" id="A0A7J7JGD9"/>
<dbReference type="InterPro" id="IPR039761">
    <property type="entry name" value="Bms1/Tsr1"/>
</dbReference>
<dbReference type="Pfam" id="PF04950">
    <property type="entry name" value="RIBIOP_C"/>
    <property type="match status" value="1"/>
</dbReference>
<keyword evidence="2" id="KW-0732">Signal</keyword>
<dbReference type="PANTHER" id="PTHR12858">
    <property type="entry name" value="RIBOSOME BIOGENESIS PROTEIN"/>
    <property type="match status" value="1"/>
</dbReference>
<dbReference type="GO" id="GO:0000462">
    <property type="term" value="P:maturation of SSU-rRNA from tricistronic rRNA transcript (SSU-rRNA, 5.8S rRNA, LSU-rRNA)"/>
    <property type="evidence" value="ECO:0007669"/>
    <property type="project" value="TreeGrafter"/>
</dbReference>
<organism evidence="4 5">
    <name type="scientific">Bugula neritina</name>
    <name type="common">Brown bryozoan</name>
    <name type="synonym">Sertularia neritina</name>
    <dbReference type="NCBI Taxonomy" id="10212"/>
    <lineage>
        <taxon>Eukaryota</taxon>
        <taxon>Metazoa</taxon>
        <taxon>Spiralia</taxon>
        <taxon>Lophotrochozoa</taxon>
        <taxon>Bryozoa</taxon>
        <taxon>Gymnolaemata</taxon>
        <taxon>Cheilostomatida</taxon>
        <taxon>Flustrina</taxon>
        <taxon>Buguloidea</taxon>
        <taxon>Bugulidae</taxon>
        <taxon>Bugula</taxon>
    </lineage>
</organism>
<dbReference type="GO" id="GO:0000479">
    <property type="term" value="P:endonucleolytic cleavage of tricistronic rRNA transcript (SSU-rRNA, 5.8S rRNA, LSU-rRNA)"/>
    <property type="evidence" value="ECO:0007669"/>
    <property type="project" value="TreeGrafter"/>
</dbReference>
<comment type="caution">
    <text evidence="4">The sequence shown here is derived from an EMBL/GenBank/DDBJ whole genome shotgun (WGS) entry which is preliminary data.</text>
</comment>
<evidence type="ECO:0000256" key="1">
    <source>
        <dbReference type="SAM" id="MobiDB-lite"/>
    </source>
</evidence>
<evidence type="ECO:0000259" key="3">
    <source>
        <dbReference type="SMART" id="SM01362"/>
    </source>
</evidence>
<feature type="region of interest" description="Disordered" evidence="1">
    <location>
        <begin position="32"/>
        <end position="73"/>
    </location>
</feature>
<dbReference type="GO" id="GO:0034511">
    <property type="term" value="F:U3 snoRNA binding"/>
    <property type="evidence" value="ECO:0007669"/>
    <property type="project" value="TreeGrafter"/>
</dbReference>
<feature type="domain" description="Ribosome biogenesis protein BMS1/TSR1 C-terminal" evidence="3">
    <location>
        <begin position="66"/>
        <end position="301"/>
    </location>
</feature>
<feature type="region of interest" description="Disordered" evidence="1">
    <location>
        <begin position="252"/>
        <end position="277"/>
    </location>
</feature>
<dbReference type="PANTHER" id="PTHR12858:SF2">
    <property type="entry name" value="RIBOSOME BIOGENESIS PROTEIN BMS1 HOMOLOG"/>
    <property type="match status" value="1"/>
</dbReference>
<dbReference type="InterPro" id="IPR007034">
    <property type="entry name" value="BMS1_TSR1_C"/>
</dbReference>
<name>A0A7J7JGD9_BUGNE</name>
<reference evidence="4" key="1">
    <citation type="submission" date="2020-06" db="EMBL/GenBank/DDBJ databases">
        <title>Draft genome of Bugula neritina, a colonial animal packing powerful symbionts and potential medicines.</title>
        <authorList>
            <person name="Rayko M."/>
        </authorList>
    </citation>
    <scope>NUCLEOTIDE SEQUENCE [LARGE SCALE GENOMIC DNA]</scope>
    <source>
        <strain evidence="4">Kwan_BN1</strain>
    </source>
</reference>
<dbReference type="GO" id="GO:0030686">
    <property type="term" value="C:90S preribosome"/>
    <property type="evidence" value="ECO:0007669"/>
    <property type="project" value="TreeGrafter"/>
</dbReference>
<feature type="chain" id="PRO_5029655803" evidence="2">
    <location>
        <begin position="27"/>
        <end position="308"/>
    </location>
</feature>
<feature type="compositionally biased region" description="Acidic residues" evidence="1">
    <location>
        <begin position="32"/>
        <end position="53"/>
    </location>
</feature>
<dbReference type="EMBL" id="VXIV02002520">
    <property type="protein sequence ID" value="KAF6024883.1"/>
    <property type="molecule type" value="Genomic_DNA"/>
</dbReference>
<feature type="signal peptide" evidence="2">
    <location>
        <begin position="1"/>
        <end position="26"/>
    </location>
</feature>
<evidence type="ECO:0000313" key="5">
    <source>
        <dbReference type="Proteomes" id="UP000593567"/>
    </source>
</evidence>
<evidence type="ECO:0000313" key="4">
    <source>
        <dbReference type="EMBL" id="KAF6024883.1"/>
    </source>
</evidence>
<dbReference type="GO" id="GO:0005525">
    <property type="term" value="F:GTP binding"/>
    <property type="evidence" value="ECO:0007669"/>
    <property type="project" value="TreeGrafter"/>
</dbReference>
<feature type="compositionally biased region" description="Basic and acidic residues" evidence="1">
    <location>
        <begin position="252"/>
        <end position="261"/>
    </location>
</feature>
<gene>
    <name evidence="4" type="ORF">EB796_016809</name>
</gene>
<dbReference type="OrthoDB" id="10260897at2759"/>
<protein>
    <submittedName>
        <fullName evidence="4">BMS1</fullName>
    </submittedName>
</protein>
<dbReference type="GO" id="GO:0003924">
    <property type="term" value="F:GTPase activity"/>
    <property type="evidence" value="ECO:0007669"/>
    <property type="project" value="TreeGrafter"/>
</dbReference>
<keyword evidence="5" id="KW-1185">Reference proteome</keyword>